<dbReference type="InterPro" id="IPR016019">
    <property type="entry name" value="SopE_GEF_dom"/>
</dbReference>
<dbReference type="Proteomes" id="UP000885385">
    <property type="component" value="Unassembled WGS sequence"/>
</dbReference>
<comment type="subcellular location">
    <subcellularLocation>
        <location evidence="6">Secreted</location>
    </subcellularLocation>
    <text evidence="6">Secreted via the type III secretion system 1 (SPI-1 T3SS).</text>
</comment>
<dbReference type="GO" id="GO:0005096">
    <property type="term" value="F:GTPase activator activity"/>
    <property type="evidence" value="ECO:0007669"/>
    <property type="project" value="UniProtKB-KW"/>
</dbReference>
<dbReference type="EMBL" id="DAAFPQ010000017">
    <property type="protein sequence ID" value="HAB0972638.1"/>
    <property type="molecule type" value="Genomic_DNA"/>
</dbReference>
<reference evidence="15 28" key="5">
    <citation type="submission" date="2018-07" db="EMBL/GenBank/DDBJ databases">
        <authorList>
            <consortium name="GenomeTrakr network: Whole genome sequencing for foodborne pathogen traceback"/>
        </authorList>
    </citation>
    <scope>NUCLEOTIDE SEQUENCE [LARGE SCALE GENOMIC DNA]</scope>
    <source>
        <strain evidence="18">AUSMDU00020735</strain>
        <strain evidence="15 28">VA_WGS-00080</strain>
    </source>
</reference>
<dbReference type="Proteomes" id="UP000839905">
    <property type="component" value="Unassembled WGS sequence"/>
</dbReference>
<dbReference type="Proteomes" id="UP000839909">
    <property type="component" value="Unassembled WGS sequence"/>
</dbReference>
<dbReference type="AlphaFoldDB" id="A0A0D6FRJ4"/>
<evidence type="ECO:0000256" key="2">
    <source>
        <dbReference type="ARBA" id="ARBA00022468"/>
    </source>
</evidence>
<dbReference type="eggNOG" id="ENOG5033HJR">
    <property type="taxonomic scope" value="Bacteria"/>
</dbReference>
<evidence type="ECO:0000313" key="17">
    <source>
        <dbReference type="EMBL" id="ECV8763286.1"/>
    </source>
</evidence>
<dbReference type="Proteomes" id="UP000034636">
    <property type="component" value="Chromosome"/>
</dbReference>
<reference evidence="22" key="6">
    <citation type="submission" date="2018-07" db="EMBL/GenBank/DDBJ databases">
        <authorList>
            <consortium name="NCBI Pathogen Detection Project"/>
        </authorList>
    </citation>
    <scope>NUCLEOTIDE SEQUENCE</scope>
    <source>
        <strain evidence="22">55_N4714</strain>
        <strain evidence="21">Salmonella enterica</strain>
    </source>
</reference>
<evidence type="ECO:0000256" key="3">
    <source>
        <dbReference type="ARBA" id="ARBA00022525"/>
    </source>
</evidence>
<dbReference type="Proteomes" id="UP000839616">
    <property type="component" value="Unassembled WGS sequence"/>
</dbReference>
<dbReference type="GO" id="GO:0005085">
    <property type="term" value="F:guanyl-nucleotide exchange factor activity"/>
    <property type="evidence" value="ECO:0007669"/>
    <property type="project" value="UniProtKB-UniRule"/>
</dbReference>
<comment type="function">
    <text evidence="6">Activator for both CDC42 and RAC1 by directly interacting with these Rho GTPases and acting as a guanine nucleotide exchange factor (GEF). This activation results in actin cytoskeleton rearrangements and stimulates membrane ruffling, thus promoting bacterial entry into non-phagocytic cells.</text>
</comment>
<dbReference type="EMBL" id="CP011428">
    <property type="protein sequence ID" value="AKH07510.1"/>
    <property type="molecule type" value="Genomic_DNA"/>
</dbReference>
<dbReference type="EMBL" id="DAATIV010000030">
    <property type="protein sequence ID" value="HAE8770966.1"/>
    <property type="molecule type" value="Genomic_DNA"/>
</dbReference>
<dbReference type="PATRIC" id="fig|59201.131.peg.2937"/>
<dbReference type="EMBL" id="AAKRET010000043">
    <property type="protein sequence ID" value="ECU8356696.1"/>
    <property type="molecule type" value="Genomic_DNA"/>
</dbReference>
<dbReference type="RefSeq" id="WP_000182072.1">
    <property type="nucleotide sequence ID" value="NZ_AP023291.1"/>
</dbReference>
<evidence type="ECO:0000313" key="23">
    <source>
        <dbReference type="EMBL" id="KTZ14771.1"/>
    </source>
</evidence>
<evidence type="ECO:0000256" key="6">
    <source>
        <dbReference type="PIRNR" id="PIRNR034781"/>
    </source>
</evidence>
<evidence type="ECO:0000313" key="15">
    <source>
        <dbReference type="EMBL" id="ECE0293915.1"/>
    </source>
</evidence>
<dbReference type="EMBL" id="JYVU01000008">
    <property type="protein sequence ID" value="KTZ14771.1"/>
    <property type="molecule type" value="Genomic_DNA"/>
</dbReference>
<keyword evidence="5 6" id="KW-0843">Virulence</keyword>
<evidence type="ECO:0000313" key="28">
    <source>
        <dbReference type="Proteomes" id="UP000338496"/>
    </source>
</evidence>
<dbReference type="EMBL" id="AAHRYM010000012">
    <property type="protein sequence ID" value="EBZ6921571.1"/>
    <property type="molecule type" value="Genomic_DNA"/>
</dbReference>
<evidence type="ECO:0000313" key="20">
    <source>
        <dbReference type="EMBL" id="EDI6664274.1"/>
    </source>
</evidence>
<dbReference type="NCBIfam" id="NF011810">
    <property type="entry name" value="PRK15280.1"/>
    <property type="match status" value="1"/>
</dbReference>
<dbReference type="SMR" id="A0A0D6FRJ4"/>
<dbReference type="Proteomes" id="UP000839915">
    <property type="component" value="Unassembled WGS sequence"/>
</dbReference>
<reference evidence="16" key="7">
    <citation type="submission" date="2018-08" db="EMBL/GenBank/DDBJ databases">
        <authorList>
            <consortium name="PulseNet: The National Subtyping Network for Foodborne Disease Surveillance"/>
            <person name="Tarr C.L."/>
            <person name="Trees E."/>
            <person name="Katz L.S."/>
            <person name="Carleton-Romer H.A."/>
            <person name="Stroika S."/>
            <person name="Kucerova Z."/>
            <person name="Roache K.F."/>
            <person name="Sabol A.L."/>
            <person name="Besser J."/>
            <person name="Gerner-Smidt P."/>
        </authorList>
    </citation>
    <scope>NUCLEOTIDE SEQUENCE [LARGE SCALE GENOMIC DNA]</scope>
    <source>
        <strain evidence="16">PNUSAS008736</strain>
        <strain evidence="20">PNUSAS016739</strain>
    </source>
</reference>
<dbReference type="EMBL" id="AAHIDF010000005">
    <property type="protein sequence ID" value="EBW3627718.1"/>
    <property type="molecule type" value="Genomic_DNA"/>
</dbReference>
<accession>A0A0F7DIR9</accession>
<keyword evidence="4 6" id="KW-0344">Guanine-nucleotide releasing factor</keyword>
<dbReference type="Pfam" id="PF05364">
    <property type="entry name" value="SecIII_SopE_N"/>
    <property type="match status" value="1"/>
</dbReference>
<evidence type="ECO:0000313" key="24">
    <source>
        <dbReference type="EMBL" id="MIT48820.1"/>
    </source>
</evidence>
<evidence type="ECO:0000313" key="18">
    <source>
        <dbReference type="EMBL" id="ECW0641396.1"/>
    </source>
</evidence>
<evidence type="ECO:0000313" key="14">
    <source>
        <dbReference type="EMBL" id="EBZ6921571.1"/>
    </source>
</evidence>
<dbReference type="InterPro" id="IPR016018">
    <property type="entry name" value="SopE_N_dom"/>
</dbReference>
<evidence type="ECO:0000313" key="25">
    <source>
        <dbReference type="EMBL" id="MLP87056.1"/>
    </source>
</evidence>
<organism evidence="22">
    <name type="scientific">Salmonella typhimurium</name>
    <dbReference type="NCBI Taxonomy" id="90371"/>
    <lineage>
        <taxon>Bacteria</taxon>
        <taxon>Pseudomonadati</taxon>
        <taxon>Pseudomonadota</taxon>
        <taxon>Gammaproteobacteria</taxon>
        <taxon>Enterobacterales</taxon>
        <taxon>Enterobacteriaceae</taxon>
        <taxon>Salmonella</taxon>
    </lineage>
</organism>
<reference evidence="10" key="4">
    <citation type="submission" date="2018-06" db="EMBL/GenBank/DDBJ databases">
        <authorList>
            <person name="Ashton P.M."/>
            <person name="Dallman T."/>
            <person name="Nair S."/>
            <person name="De Pinna E."/>
            <person name="Peters T."/>
            <person name="Grant K."/>
        </authorList>
    </citation>
    <scope>NUCLEOTIDE SEQUENCE [LARGE SCALE GENOMIC DNA]</scope>
    <source>
        <strain evidence="11">231108</strain>
        <strain evidence="24">29290</strain>
        <strain evidence="13">356083</strain>
        <strain evidence="12">422529</strain>
        <strain evidence="25">425567</strain>
        <strain evidence="19">43916</strain>
        <strain evidence="10">488670</strain>
        <strain evidence="14">632340</strain>
        <strain evidence="17">86846</strain>
    </source>
</reference>
<dbReference type="InterPro" id="IPR005414">
    <property type="entry name" value="SopE"/>
</dbReference>
<dbReference type="PRINTS" id="PR01593">
    <property type="entry name" value="SOPEPROTEIN"/>
</dbReference>
<dbReference type="Proteomes" id="UP000839617">
    <property type="component" value="Unassembled WGS sequence"/>
</dbReference>
<reference evidence="9 26" key="2">
    <citation type="journal article" date="2015" name="Genome Announc.">
        <title>Complete Genome Sequencing of a Multidrug-Resistant and Human-Invasive Salmonella enterica Serovar Typhimurium Strain of the Emerging Sequence Type 213 Genotype.</title>
        <authorList>
            <person name="Calva E."/>
            <person name="Silva C."/>
            <person name="Zaidi M.B."/>
            <person name="Sanchez-Flores A."/>
            <person name="Estrada K."/>
            <person name="Silva G.G."/>
            <person name="Soto-Jimenez L.M."/>
            <person name="Wiesner M."/>
            <person name="Fernandez-Mora M."/>
            <person name="Edwards R.A."/>
            <person name="Vinuesa P."/>
        </authorList>
    </citation>
    <scope>NUCLEOTIDE SEQUENCE [LARGE SCALE GENOMIC DNA]</scope>
    <source>
        <strain evidence="9 26">YU39</strain>
    </source>
</reference>
<dbReference type="InterPro" id="IPR035949">
    <property type="entry name" value="SopE-like_GEF_dom_sf"/>
</dbReference>
<dbReference type="Proteomes" id="UP000839911">
    <property type="component" value="Unassembled WGS sequence"/>
</dbReference>
<dbReference type="EMBL" id="AALDNI010000015">
    <property type="protein sequence ID" value="ECY5341349.1"/>
    <property type="molecule type" value="Genomic_DNA"/>
</dbReference>
<evidence type="ECO:0000313" key="12">
    <source>
        <dbReference type="EMBL" id="EBW5462656.1"/>
    </source>
</evidence>
<reference evidence="22" key="3">
    <citation type="journal article" date="2018" name="Genome Biol.">
        <title>SKESA: strategic k-mer extension for scrupulous assemblies.</title>
        <authorList>
            <person name="Souvorov A."/>
            <person name="Agarwala R."/>
            <person name="Lipman D.J."/>
        </authorList>
    </citation>
    <scope>NUCLEOTIDE SEQUENCE</scope>
    <source>
        <strain evidence="22">55_N4714</strain>
        <strain evidence="21">Salmonella enterica</strain>
    </source>
</reference>
<dbReference type="Gene3D" id="1.10.4120.10">
    <property type="entry name" value="SopE-like, GEF domain"/>
    <property type="match status" value="1"/>
</dbReference>
<keyword evidence="2 6" id="KW-0343">GTPase activation</keyword>
<dbReference type="SUPFAM" id="SSF81832">
    <property type="entry name" value="SopE-like GEF domain"/>
    <property type="match status" value="1"/>
</dbReference>
<dbReference type="EMBL" id="AAKUOT010000056">
    <property type="protein sequence ID" value="ECV8763286.1"/>
    <property type="molecule type" value="Genomic_DNA"/>
</dbReference>
<sequence>MTNITLSTQHYRIHRSDVEPVKEKTTEKDIFAKSITAVRNSFISLSTSLSDRFSLHQQTDIPTTHFHRGNASEGRAVLTSKTVKDFMLQKLNSLDIKGNASKDPAYARQTCEAILSAVYSNNKDQCCKLLISKGVSITPFLKEIGEAAQNAGLPGEIKNGVFTPGGAGANPFVVPLIASASIKYPHMFINHNQQVSFKAYAEKIVMKEVTPLFNKGTMPTPQQFQLTIENIANKYLQNAS</sequence>
<dbReference type="Pfam" id="PF07487">
    <property type="entry name" value="SopE_GEF"/>
    <property type="match status" value="1"/>
</dbReference>
<evidence type="ECO:0000313" key="11">
    <source>
        <dbReference type="EMBL" id="EBW3627718.1"/>
    </source>
</evidence>
<dbReference type="Proteomes" id="UP000839908">
    <property type="component" value="Unassembled WGS sequence"/>
</dbReference>
<dbReference type="GO" id="GO:0030036">
    <property type="term" value="P:actin cytoskeleton organization"/>
    <property type="evidence" value="ECO:0007669"/>
    <property type="project" value="UniProtKB-UniRule"/>
</dbReference>
<dbReference type="EMBL" id="AAMLUT010000001">
    <property type="protein sequence ID" value="EDI6664274.1"/>
    <property type="molecule type" value="Genomic_DNA"/>
</dbReference>
<dbReference type="EMBL" id="AAHNIA010000080">
    <property type="protein sequence ID" value="EBY1704963.1"/>
    <property type="molecule type" value="Genomic_DNA"/>
</dbReference>
<dbReference type="Proteomes" id="UP000839914">
    <property type="component" value="Unassembled WGS sequence"/>
</dbReference>
<evidence type="ECO:0000313" key="16">
    <source>
        <dbReference type="EMBL" id="ECU8356696.1"/>
    </source>
</evidence>
<name>A0A0D6FRJ4_SALTM</name>
<evidence type="ECO:0000256" key="1">
    <source>
        <dbReference type="ARBA" id="ARBA00006320"/>
    </source>
</evidence>
<evidence type="ECO:0000313" key="10">
    <source>
        <dbReference type="EMBL" id="EBU9274300.1"/>
    </source>
</evidence>
<evidence type="ECO:0000313" key="21">
    <source>
        <dbReference type="EMBL" id="HAB0972638.1"/>
    </source>
</evidence>
<dbReference type="Proteomes" id="UP000054461">
    <property type="component" value="Unassembled WGS sequence"/>
</dbReference>
<feature type="domain" description="Guanine nucleotide exchange factor SopE GEF" evidence="8">
    <location>
        <begin position="103"/>
        <end position="238"/>
    </location>
</feature>
<gene>
    <name evidence="22" type="primary">sopE2</name>
    <name evidence="9" type="synonym">sopE</name>
    <name evidence="17" type="ORF">AAB27_20620</name>
    <name evidence="24" type="ORF">AU613_07965</name>
    <name evidence="19" type="ORF">AVC05_08815</name>
    <name evidence="16" type="ORF">B1P38_24640</name>
    <name evidence="15" type="ORF">CE70_01635</name>
    <name evidence="20" type="ORF">CFF59_03170</name>
    <name evidence="23" type="ORF">DD95_03515</name>
    <name evidence="10" type="ORF">DMO92_19965</name>
    <name evidence="11" type="ORF">DPF41_06335</name>
    <name evidence="12" type="ORF">DPS76_09380</name>
    <name evidence="25" type="ORF">DRM14_17295</name>
    <name evidence="13" type="ORF">DU071_24090</name>
    <name evidence="14" type="ORF">EER35_11335</name>
    <name evidence="18" type="ORF">F3R12_16320</name>
    <name evidence="22" type="ORF">G4W87_004260</name>
    <name evidence="21" type="ORF">GB466_19005</name>
    <name evidence="9" type="ORF">SE14_01995</name>
</gene>
<dbReference type="KEGG" id="seni:CY43_09470"/>
<dbReference type="GO" id="GO:0005576">
    <property type="term" value="C:extracellular region"/>
    <property type="evidence" value="ECO:0007669"/>
    <property type="project" value="UniProtKB-SubCell"/>
</dbReference>
<evidence type="ECO:0000313" key="13">
    <source>
        <dbReference type="EMBL" id="EBY1704963.1"/>
    </source>
</evidence>
<dbReference type="EMBL" id="AAIGQE010000001">
    <property type="protein sequence ID" value="ECE0293915.1"/>
    <property type="molecule type" value="Genomic_DNA"/>
</dbReference>
<evidence type="ECO:0000313" key="27">
    <source>
        <dbReference type="Proteomes" id="UP000054461"/>
    </source>
</evidence>
<dbReference type="EMBL" id="AAKVET010000013">
    <property type="protein sequence ID" value="ECW0641396.1"/>
    <property type="molecule type" value="Genomic_DNA"/>
</dbReference>
<dbReference type="Proteomes" id="UP000338496">
    <property type="component" value="Unassembled WGS sequence"/>
</dbReference>
<evidence type="ECO:0000259" key="8">
    <source>
        <dbReference type="Pfam" id="PF07487"/>
    </source>
</evidence>
<dbReference type="EMBL" id="AAHDPU010000023">
    <property type="protein sequence ID" value="EBU9274300.1"/>
    <property type="molecule type" value="Genomic_DNA"/>
</dbReference>
<evidence type="ECO:0000313" key="9">
    <source>
        <dbReference type="EMBL" id="AKH07510.1"/>
    </source>
</evidence>
<evidence type="ECO:0000259" key="7">
    <source>
        <dbReference type="Pfam" id="PF05364"/>
    </source>
</evidence>
<dbReference type="PIRSF" id="PIRSF034781">
    <property type="entry name" value="SecIII_sopE"/>
    <property type="match status" value="1"/>
</dbReference>
<keyword evidence="3 6" id="KW-0964">Secreted</keyword>
<evidence type="ECO:0000313" key="19">
    <source>
        <dbReference type="EMBL" id="ECY5341349.1"/>
    </source>
</evidence>
<accession>A0A0D6FRJ4</accession>
<dbReference type="EMBL" id="RVDJ01000018">
    <property type="protein sequence ID" value="MLP87056.1"/>
    <property type="molecule type" value="Genomic_DNA"/>
</dbReference>
<evidence type="ECO:0000256" key="5">
    <source>
        <dbReference type="ARBA" id="ARBA00023026"/>
    </source>
</evidence>
<evidence type="ECO:0000313" key="26">
    <source>
        <dbReference type="Proteomes" id="UP000034636"/>
    </source>
</evidence>
<evidence type="ECO:0000256" key="4">
    <source>
        <dbReference type="ARBA" id="ARBA00022658"/>
    </source>
</evidence>
<reference evidence="23 27" key="1">
    <citation type="submission" date="2014-09" db="EMBL/GenBank/DDBJ databases">
        <title>Salmonella Genotype and Phenotype Association.</title>
        <authorList>
            <person name="Chen Y."/>
            <person name="Folster J."/>
            <person name="Ayers S."/>
            <person name="Kabera C."/>
            <person name="Li C."/>
            <person name="Mukherjee S."/>
            <person name="Lam C."/>
            <person name="Zhao S."/>
            <person name="McDermott P."/>
        </authorList>
    </citation>
    <scope>NUCLEOTIDE SEQUENCE [LARGE SCALE GENOMIC DNA]</scope>
    <source>
        <strain evidence="23 27">CVM N32045</strain>
    </source>
</reference>
<dbReference type="OMA" id="LDIKSHA"/>
<evidence type="ECO:0000313" key="22">
    <source>
        <dbReference type="EMBL" id="HAE8770966.1"/>
    </source>
</evidence>
<comment type="similarity">
    <text evidence="1 6">Belongs to the GEF (guanine exchange factor) SopE family.</text>
</comment>
<dbReference type="Proteomes" id="UP000839907">
    <property type="component" value="Unassembled WGS sequence"/>
</dbReference>
<dbReference type="Proteomes" id="UP000839581">
    <property type="component" value="Unassembled WGS sequence"/>
</dbReference>
<dbReference type="EMBL" id="RSUA01000011">
    <property type="protein sequence ID" value="MIT48820.1"/>
    <property type="molecule type" value="Genomic_DNA"/>
</dbReference>
<feature type="domain" description="Guanine nucleotide exchange factor SopE N-terminal" evidence="7">
    <location>
        <begin position="2"/>
        <end position="75"/>
    </location>
</feature>
<dbReference type="EMBL" id="AAHIPE010000008">
    <property type="protein sequence ID" value="EBW5462656.1"/>
    <property type="molecule type" value="Genomic_DNA"/>
</dbReference>
<dbReference type="Proteomes" id="UP000885258">
    <property type="component" value="Unassembled WGS sequence"/>
</dbReference>
<protein>
    <recommendedName>
        <fullName evidence="6">Guanine nucleotide exchange factor</fullName>
    </recommendedName>
</protein>
<proteinExistence type="inferred from homology"/>